<proteinExistence type="predicted"/>
<dbReference type="AlphaFoldDB" id="C4FFU0"/>
<accession>C4FFU0</accession>
<name>C4FFU0_9BIFI</name>
<reference evidence="1" key="1">
    <citation type="submission" date="2009-04" db="EMBL/GenBank/DDBJ databases">
        <authorList>
            <person name="Weinstock G."/>
            <person name="Sodergren E."/>
            <person name="Clifton S."/>
            <person name="Fulton L."/>
            <person name="Fulton B."/>
            <person name="Courtney L."/>
            <person name="Fronick C."/>
            <person name="Harrison M."/>
            <person name="Strong C."/>
            <person name="Farmer C."/>
            <person name="Delahaunty K."/>
            <person name="Markovic C."/>
            <person name="Hall O."/>
            <person name="Minx P."/>
            <person name="Tomlinson C."/>
            <person name="Mitreva M."/>
            <person name="Nelson J."/>
            <person name="Hou S."/>
            <person name="Wollam A."/>
            <person name="Pepin K.H."/>
            <person name="Johnson M."/>
            <person name="Bhonagiri V."/>
            <person name="Nash W.E."/>
            <person name="Warren W."/>
            <person name="Chinwalla A."/>
            <person name="Mardis E.R."/>
            <person name="Wilson R.K."/>
        </authorList>
    </citation>
    <scope>NUCLEOTIDE SEQUENCE [LARGE SCALE GENOMIC DNA]</scope>
    <source>
        <strain evidence="1">DSM 20098</strain>
    </source>
</reference>
<dbReference type="Proteomes" id="UP000006408">
    <property type="component" value="Unassembled WGS sequence"/>
</dbReference>
<evidence type="ECO:0000313" key="1">
    <source>
        <dbReference type="EMBL" id="EEP20636.1"/>
    </source>
</evidence>
<gene>
    <name evidence="1" type="ORF">BIFANG_03205</name>
</gene>
<organism evidence="1 2">
    <name type="scientific">Bifidobacterium angulatum DSM 20098 = JCM 7096</name>
    <dbReference type="NCBI Taxonomy" id="518635"/>
    <lineage>
        <taxon>Bacteria</taxon>
        <taxon>Bacillati</taxon>
        <taxon>Actinomycetota</taxon>
        <taxon>Actinomycetes</taxon>
        <taxon>Bifidobacteriales</taxon>
        <taxon>Bifidobacteriaceae</taxon>
        <taxon>Bifidobacterium</taxon>
    </lineage>
</organism>
<dbReference type="KEGG" id="bang:BBAG_1070"/>
<dbReference type="HOGENOM" id="CLU_3096078_0_0_11"/>
<dbReference type="EMBL" id="ABYS02000009">
    <property type="protein sequence ID" value="EEP20636.1"/>
    <property type="molecule type" value="Genomic_DNA"/>
</dbReference>
<protein>
    <submittedName>
        <fullName evidence="1">Uncharacterized protein</fullName>
    </submittedName>
</protein>
<dbReference type="PATRIC" id="fig|518635.17.peg.1105"/>
<keyword evidence="2" id="KW-1185">Reference proteome</keyword>
<comment type="caution">
    <text evidence="1">The sequence shown here is derived from an EMBL/GenBank/DDBJ whole genome shotgun (WGS) entry which is preliminary data.</text>
</comment>
<sequence length="51" mass="5873">MLTFLRALPRWASGRRLFTCRRPCHPKCIIVPPPMPPEDRRTGECRTPSPA</sequence>
<evidence type="ECO:0000313" key="2">
    <source>
        <dbReference type="Proteomes" id="UP000006408"/>
    </source>
</evidence>